<dbReference type="Pfam" id="PF04070">
    <property type="entry name" value="DUF378"/>
    <property type="match status" value="1"/>
</dbReference>
<feature type="transmembrane region" description="Helical" evidence="1">
    <location>
        <begin position="45"/>
        <end position="62"/>
    </location>
</feature>
<keyword evidence="3" id="KW-1185">Reference proteome</keyword>
<accession>A0A6L8V1J3</accession>
<proteinExistence type="predicted"/>
<keyword evidence="1" id="KW-1133">Transmembrane helix</keyword>
<keyword evidence="1" id="KW-0472">Membrane</keyword>
<dbReference type="PANTHER" id="PTHR37304:SF1">
    <property type="entry name" value="MEMBRANE PROTEIN"/>
    <property type="match status" value="1"/>
</dbReference>
<reference evidence="2 3" key="1">
    <citation type="submission" date="2019-12" db="EMBL/GenBank/DDBJ databases">
        <title>Paenibacillus sp. nov. sp. isolated from soil.</title>
        <authorList>
            <person name="Kim J."/>
            <person name="Jeong S.E."/>
            <person name="Jung H.S."/>
            <person name="Jeon C.O."/>
        </authorList>
    </citation>
    <scope>NUCLEOTIDE SEQUENCE [LARGE SCALE GENOMIC DNA]</scope>
    <source>
        <strain evidence="2 3">5J-6</strain>
    </source>
</reference>
<evidence type="ECO:0000313" key="2">
    <source>
        <dbReference type="EMBL" id="MZQ84338.1"/>
    </source>
</evidence>
<gene>
    <name evidence="2" type="ORF">GQF01_19665</name>
</gene>
<organism evidence="2 3">
    <name type="scientific">Paenibacillus silvestris</name>
    <dbReference type="NCBI Taxonomy" id="2606219"/>
    <lineage>
        <taxon>Bacteria</taxon>
        <taxon>Bacillati</taxon>
        <taxon>Bacillota</taxon>
        <taxon>Bacilli</taxon>
        <taxon>Bacillales</taxon>
        <taxon>Paenibacillaceae</taxon>
        <taxon>Paenibacillus</taxon>
    </lineage>
</organism>
<dbReference type="AlphaFoldDB" id="A0A6L8V1J3"/>
<dbReference type="EMBL" id="WTUZ01000021">
    <property type="protein sequence ID" value="MZQ84338.1"/>
    <property type="molecule type" value="Genomic_DNA"/>
</dbReference>
<evidence type="ECO:0000256" key="1">
    <source>
        <dbReference type="SAM" id="Phobius"/>
    </source>
</evidence>
<dbReference type="Proteomes" id="UP000481087">
    <property type="component" value="Unassembled WGS sequence"/>
</dbReference>
<dbReference type="RefSeq" id="WP_161408446.1">
    <property type="nucleotide sequence ID" value="NZ_WTUZ01000021.1"/>
</dbReference>
<comment type="caution">
    <text evidence="2">The sequence shown here is derived from an EMBL/GenBank/DDBJ whole genome shotgun (WGS) entry which is preliminary data.</text>
</comment>
<dbReference type="InterPro" id="IPR007211">
    <property type="entry name" value="DUF378"/>
</dbReference>
<dbReference type="PANTHER" id="PTHR37304">
    <property type="entry name" value="MEMBRANE PROTEIN-RELATED"/>
    <property type="match status" value="1"/>
</dbReference>
<evidence type="ECO:0000313" key="3">
    <source>
        <dbReference type="Proteomes" id="UP000481087"/>
    </source>
</evidence>
<protein>
    <submittedName>
        <fullName evidence="2">DUF378 domain-containing protein</fullName>
    </submittedName>
</protein>
<sequence length="69" mass="7637">MAKLALTLVIIGALNWLLVGLFEWDLVSAILGGDSHRESSAISRIIYTIVGICGIYCVRFYADTRYSAR</sequence>
<keyword evidence="1" id="KW-0812">Transmembrane</keyword>
<name>A0A6L8V1J3_9BACL</name>